<evidence type="ECO:0000313" key="1">
    <source>
        <dbReference type="EMBL" id="KAG7439725.1"/>
    </source>
</evidence>
<proteinExistence type="predicted"/>
<sequence length="64" mass="7578">DYTNTTFSTAYMESWHILLYLATAFNWDAQQINMKTAFLYDLLPENETQYMEQPKGFEKTGKEV</sequence>
<dbReference type="EMBL" id="MU250585">
    <property type="protein sequence ID" value="KAG7439725.1"/>
    <property type="molecule type" value="Genomic_DNA"/>
</dbReference>
<name>A0A9P7VG15_9AGAR</name>
<comment type="caution">
    <text evidence="1">The sequence shown here is derived from an EMBL/GenBank/DDBJ whole genome shotgun (WGS) entry which is preliminary data.</text>
</comment>
<dbReference type="Proteomes" id="UP000812287">
    <property type="component" value="Unassembled WGS sequence"/>
</dbReference>
<accession>A0A9P7VG15</accession>
<feature type="non-terminal residue" evidence="1">
    <location>
        <position position="1"/>
    </location>
</feature>
<evidence type="ECO:0000313" key="2">
    <source>
        <dbReference type="Proteomes" id="UP000812287"/>
    </source>
</evidence>
<evidence type="ECO:0008006" key="3">
    <source>
        <dbReference type="Google" id="ProtNLM"/>
    </source>
</evidence>
<dbReference type="RefSeq" id="XP_043033225.1">
    <property type="nucleotide sequence ID" value="XM_043183864.1"/>
</dbReference>
<dbReference type="GeneID" id="66106161"/>
<protein>
    <recommendedName>
        <fullName evidence="3">Reverse transcriptase Ty1/copia-type domain-containing protein</fullName>
    </recommendedName>
</protein>
<dbReference type="AlphaFoldDB" id="A0A9P7VG15"/>
<gene>
    <name evidence="1" type="ORF">BT62DRAFT_912623</name>
</gene>
<organism evidence="1 2">
    <name type="scientific">Guyanagaster necrorhizus</name>
    <dbReference type="NCBI Taxonomy" id="856835"/>
    <lineage>
        <taxon>Eukaryota</taxon>
        <taxon>Fungi</taxon>
        <taxon>Dikarya</taxon>
        <taxon>Basidiomycota</taxon>
        <taxon>Agaricomycotina</taxon>
        <taxon>Agaricomycetes</taxon>
        <taxon>Agaricomycetidae</taxon>
        <taxon>Agaricales</taxon>
        <taxon>Marasmiineae</taxon>
        <taxon>Physalacriaceae</taxon>
        <taxon>Guyanagaster</taxon>
    </lineage>
</organism>
<reference evidence="1" key="1">
    <citation type="submission" date="2020-11" db="EMBL/GenBank/DDBJ databases">
        <title>Adaptations for nitrogen fixation in a non-lichenized fungal sporocarp promotes dispersal by wood-feeding termites.</title>
        <authorList>
            <consortium name="DOE Joint Genome Institute"/>
            <person name="Koch R.A."/>
            <person name="Yoon G."/>
            <person name="Arayal U."/>
            <person name="Lail K."/>
            <person name="Amirebrahimi M."/>
            <person name="Labutti K."/>
            <person name="Lipzen A."/>
            <person name="Riley R."/>
            <person name="Barry K."/>
            <person name="Henrissat B."/>
            <person name="Grigoriev I.V."/>
            <person name="Herr J.R."/>
            <person name="Aime M.C."/>
        </authorList>
    </citation>
    <scope>NUCLEOTIDE SEQUENCE</scope>
    <source>
        <strain evidence="1">MCA 3950</strain>
    </source>
</reference>
<dbReference type="OrthoDB" id="3344688at2759"/>
<keyword evidence="2" id="KW-1185">Reference proteome</keyword>